<reference evidence="2 3" key="1">
    <citation type="journal article" date="2022" name="ISME Commun">
        <title>Vulcanimicrobium alpinus gen. nov. sp. nov., the first cultivated representative of the candidate phylum 'Eremiobacterota', is a metabolically versatile aerobic anoxygenic phototroph.</title>
        <authorList>
            <person name="Yabe S."/>
            <person name="Muto K."/>
            <person name="Abe K."/>
            <person name="Yokota A."/>
            <person name="Staudigel H."/>
            <person name="Tebo B.M."/>
        </authorList>
    </citation>
    <scope>NUCLEOTIDE SEQUENCE [LARGE SCALE GENOMIC DNA]</scope>
    <source>
        <strain evidence="2 3">WC8-2</strain>
    </source>
</reference>
<keyword evidence="1" id="KW-0472">Membrane</keyword>
<evidence type="ECO:0000313" key="3">
    <source>
        <dbReference type="Proteomes" id="UP001317532"/>
    </source>
</evidence>
<evidence type="ECO:0000313" key="2">
    <source>
        <dbReference type="EMBL" id="BDE06605.1"/>
    </source>
</evidence>
<proteinExistence type="predicted"/>
<dbReference type="RefSeq" id="WP_317994257.1">
    <property type="nucleotide sequence ID" value="NZ_AP025523.1"/>
</dbReference>
<organism evidence="2 3">
    <name type="scientific">Vulcanimicrobium alpinum</name>
    <dbReference type="NCBI Taxonomy" id="3016050"/>
    <lineage>
        <taxon>Bacteria</taxon>
        <taxon>Bacillati</taxon>
        <taxon>Vulcanimicrobiota</taxon>
        <taxon>Vulcanimicrobiia</taxon>
        <taxon>Vulcanimicrobiales</taxon>
        <taxon>Vulcanimicrobiaceae</taxon>
        <taxon>Vulcanimicrobium</taxon>
    </lineage>
</organism>
<feature type="transmembrane region" description="Helical" evidence="1">
    <location>
        <begin position="6"/>
        <end position="28"/>
    </location>
</feature>
<dbReference type="Proteomes" id="UP001317532">
    <property type="component" value="Chromosome"/>
</dbReference>
<keyword evidence="3" id="KW-1185">Reference proteome</keyword>
<sequence length="354" mass="37189">MNVPGSFDALIAIVAIYLGLAVFCSHVNEQIAAFCKWRGEQLYLGVLNLLVGERGITDAIFTHPLVTASRNDPGGRPVTNPGATAASPYRPSFLDARNFSLAMWDTIGRATVDARTNAIAVDAEAASAIAAPDVLFADLKARVTALPAGDLQRQLAVLVNDAQGSYDRLLRSTDAWFDRQMDRVSGWYKRKTQWVIIAIAFVTVFLLGIDSIRIASRLYADPTTRAALVGAAANAVAPQVAKHVQTGVLATPNAATPAGPTPQSVADAVDDIFATIPLDTFLTGLTGGWTAPVTRAALWSDVLHVTGLLVTVTAAALGAPFWFDALSSLVNVRLAGPKPASRANPAGNAPAPAP</sequence>
<dbReference type="EMBL" id="AP025523">
    <property type="protein sequence ID" value="BDE06605.1"/>
    <property type="molecule type" value="Genomic_DNA"/>
</dbReference>
<name>A0AAN1XWC0_UNVUL</name>
<dbReference type="KEGG" id="vab:WPS_18810"/>
<dbReference type="AlphaFoldDB" id="A0AAN1XWC0"/>
<keyword evidence="1" id="KW-0812">Transmembrane</keyword>
<gene>
    <name evidence="2" type="ORF">WPS_18810</name>
</gene>
<keyword evidence="1" id="KW-1133">Transmembrane helix</keyword>
<feature type="transmembrane region" description="Helical" evidence="1">
    <location>
        <begin position="194"/>
        <end position="215"/>
    </location>
</feature>
<evidence type="ECO:0000256" key="1">
    <source>
        <dbReference type="SAM" id="Phobius"/>
    </source>
</evidence>
<protein>
    <submittedName>
        <fullName evidence="2">Uncharacterized protein</fullName>
    </submittedName>
</protein>
<accession>A0AAN1XWC0</accession>